<dbReference type="EMBL" id="JADCNL010000565">
    <property type="protein sequence ID" value="KAG0446592.1"/>
    <property type="molecule type" value="Genomic_DNA"/>
</dbReference>
<gene>
    <name evidence="2" type="ORF">HPP92_028753</name>
</gene>
<dbReference type="Proteomes" id="UP000636800">
    <property type="component" value="Unassembled WGS sequence"/>
</dbReference>
<feature type="compositionally biased region" description="Basic and acidic residues" evidence="1">
    <location>
        <begin position="1"/>
        <end position="10"/>
    </location>
</feature>
<feature type="region of interest" description="Disordered" evidence="1">
    <location>
        <begin position="1"/>
        <end position="20"/>
    </location>
</feature>
<evidence type="ECO:0000313" key="2">
    <source>
        <dbReference type="EMBL" id="KAG0446592.1"/>
    </source>
</evidence>
<name>A0A835P9S4_VANPL</name>
<keyword evidence="3" id="KW-1185">Reference proteome</keyword>
<evidence type="ECO:0000313" key="3">
    <source>
        <dbReference type="Proteomes" id="UP000636800"/>
    </source>
</evidence>
<reference evidence="2 3" key="1">
    <citation type="journal article" date="2020" name="Nat. Food">
        <title>A phased Vanilla planifolia genome enables genetic improvement of flavour and production.</title>
        <authorList>
            <person name="Hasing T."/>
            <person name="Tang H."/>
            <person name="Brym M."/>
            <person name="Khazi F."/>
            <person name="Huang T."/>
            <person name="Chambers A.H."/>
        </authorList>
    </citation>
    <scope>NUCLEOTIDE SEQUENCE [LARGE SCALE GENOMIC DNA]</scope>
    <source>
        <tissue evidence="2">Leaf</tissue>
    </source>
</reference>
<accession>A0A835P9S4</accession>
<comment type="caution">
    <text evidence="2">The sequence shown here is derived from an EMBL/GenBank/DDBJ whole genome shotgun (WGS) entry which is preliminary data.</text>
</comment>
<proteinExistence type="predicted"/>
<organism evidence="2 3">
    <name type="scientific">Vanilla planifolia</name>
    <name type="common">Vanilla</name>
    <dbReference type="NCBI Taxonomy" id="51239"/>
    <lineage>
        <taxon>Eukaryota</taxon>
        <taxon>Viridiplantae</taxon>
        <taxon>Streptophyta</taxon>
        <taxon>Embryophyta</taxon>
        <taxon>Tracheophyta</taxon>
        <taxon>Spermatophyta</taxon>
        <taxon>Magnoliopsida</taxon>
        <taxon>Liliopsida</taxon>
        <taxon>Asparagales</taxon>
        <taxon>Orchidaceae</taxon>
        <taxon>Vanilloideae</taxon>
        <taxon>Vanilleae</taxon>
        <taxon>Vanilla</taxon>
    </lineage>
</organism>
<protein>
    <submittedName>
        <fullName evidence="2">Uncharacterized protein</fullName>
    </submittedName>
</protein>
<sequence length="116" mass="12438">METRDNDKGPICEPGQGSPAGLGYSITVLFAPLIDASQMGEFVQWNRPGLGTTADHVSASGVLQTTQRSARNSLKDSNSWLVDASNVLSAVQQTSNKNLIDRCTFSRLNELVAPES</sequence>
<dbReference type="AlphaFoldDB" id="A0A835P9S4"/>
<evidence type="ECO:0000256" key="1">
    <source>
        <dbReference type="SAM" id="MobiDB-lite"/>
    </source>
</evidence>